<protein>
    <submittedName>
        <fullName evidence="2">Sirtuin family</fullName>
    </submittedName>
</protein>
<feature type="compositionally biased region" description="Polar residues" evidence="1">
    <location>
        <begin position="1"/>
        <end position="20"/>
    </location>
</feature>
<organism evidence="2 3">
    <name type="scientific">Trema orientale</name>
    <name type="common">Charcoal tree</name>
    <name type="synonym">Celtis orientalis</name>
    <dbReference type="NCBI Taxonomy" id="63057"/>
    <lineage>
        <taxon>Eukaryota</taxon>
        <taxon>Viridiplantae</taxon>
        <taxon>Streptophyta</taxon>
        <taxon>Embryophyta</taxon>
        <taxon>Tracheophyta</taxon>
        <taxon>Spermatophyta</taxon>
        <taxon>Magnoliopsida</taxon>
        <taxon>eudicotyledons</taxon>
        <taxon>Gunneridae</taxon>
        <taxon>Pentapetalae</taxon>
        <taxon>rosids</taxon>
        <taxon>fabids</taxon>
        <taxon>Rosales</taxon>
        <taxon>Cannabaceae</taxon>
        <taxon>Trema</taxon>
    </lineage>
</organism>
<dbReference type="Gene3D" id="3.40.50.1220">
    <property type="entry name" value="TPP-binding domain"/>
    <property type="match status" value="1"/>
</dbReference>
<dbReference type="EMBL" id="JXTC01000135">
    <property type="protein sequence ID" value="PON86225.1"/>
    <property type="molecule type" value="Genomic_DNA"/>
</dbReference>
<name>A0A2P5EL47_TREOI</name>
<proteinExistence type="predicted"/>
<evidence type="ECO:0000313" key="3">
    <source>
        <dbReference type="Proteomes" id="UP000237000"/>
    </source>
</evidence>
<dbReference type="InParanoid" id="A0A2P5EL47"/>
<reference evidence="3" key="1">
    <citation type="submission" date="2016-06" db="EMBL/GenBank/DDBJ databases">
        <title>Parallel loss of symbiosis genes in relatives of nitrogen-fixing non-legume Parasponia.</title>
        <authorList>
            <person name="Van Velzen R."/>
            <person name="Holmer R."/>
            <person name="Bu F."/>
            <person name="Rutten L."/>
            <person name="Van Zeijl A."/>
            <person name="Liu W."/>
            <person name="Santuari L."/>
            <person name="Cao Q."/>
            <person name="Sharma T."/>
            <person name="Shen D."/>
            <person name="Roswanjaya Y."/>
            <person name="Wardhani T."/>
            <person name="Kalhor M.S."/>
            <person name="Jansen J."/>
            <person name="Van den Hoogen J."/>
            <person name="Gungor B."/>
            <person name="Hartog M."/>
            <person name="Hontelez J."/>
            <person name="Verver J."/>
            <person name="Yang W.-C."/>
            <person name="Schijlen E."/>
            <person name="Repin R."/>
            <person name="Schilthuizen M."/>
            <person name="Schranz E."/>
            <person name="Heidstra R."/>
            <person name="Miyata K."/>
            <person name="Fedorova E."/>
            <person name="Kohlen W."/>
            <person name="Bisseling T."/>
            <person name="Smit S."/>
            <person name="Geurts R."/>
        </authorList>
    </citation>
    <scope>NUCLEOTIDE SEQUENCE [LARGE SCALE GENOMIC DNA]</scope>
    <source>
        <strain evidence="3">cv. RG33-2</strain>
    </source>
</reference>
<dbReference type="GO" id="GO:0017136">
    <property type="term" value="F:histone deacetylase activity, NAD-dependent"/>
    <property type="evidence" value="ECO:0007669"/>
    <property type="project" value="TreeGrafter"/>
</dbReference>
<dbReference type="GO" id="GO:0070403">
    <property type="term" value="F:NAD+ binding"/>
    <property type="evidence" value="ECO:0007669"/>
    <property type="project" value="TreeGrafter"/>
</dbReference>
<dbReference type="AlphaFoldDB" id="A0A2P5EL47"/>
<feature type="region of interest" description="Disordered" evidence="1">
    <location>
        <begin position="1"/>
        <end position="42"/>
    </location>
</feature>
<evidence type="ECO:0000256" key="1">
    <source>
        <dbReference type="SAM" id="MobiDB-lite"/>
    </source>
</evidence>
<dbReference type="PANTHER" id="PTHR11085">
    <property type="entry name" value="NAD-DEPENDENT PROTEIN DEACYLASE SIRTUIN-5, MITOCHONDRIAL-RELATED"/>
    <property type="match status" value="1"/>
</dbReference>
<dbReference type="InterPro" id="IPR029035">
    <property type="entry name" value="DHS-like_NAD/FAD-binding_dom"/>
</dbReference>
<dbReference type="PANTHER" id="PTHR11085:SF10">
    <property type="entry name" value="NAD-DEPENDENT PROTEIN DEACYLASE SIRTUIN-5, MITOCHONDRIAL-RELATED"/>
    <property type="match status" value="1"/>
</dbReference>
<dbReference type="InterPro" id="IPR050134">
    <property type="entry name" value="NAD-dep_sirtuin_deacylases"/>
</dbReference>
<comment type="caution">
    <text evidence="2">The sequence shown here is derived from an EMBL/GenBank/DDBJ whole genome shotgun (WGS) entry which is preliminary data.</text>
</comment>
<accession>A0A2P5EL47</accession>
<dbReference type="SUPFAM" id="SSF52467">
    <property type="entry name" value="DHS-like NAD/FAD-binding domain"/>
    <property type="match status" value="1"/>
</dbReference>
<evidence type="ECO:0000313" key="2">
    <source>
        <dbReference type="EMBL" id="PON86225.1"/>
    </source>
</evidence>
<gene>
    <name evidence="2" type="ORF">TorRG33x02_179440</name>
</gene>
<sequence>MQSLKSVQTSCRISVPGSLSQKEEKAPSKFSRQKKLIPDADPPSMPEVELLYRFFDRSKKLMVLTGAGISTECGIPDYRRFYIFTLFVH</sequence>
<dbReference type="OrthoDB" id="424302at2759"/>
<dbReference type="STRING" id="63057.A0A2P5EL47"/>
<keyword evidence="3" id="KW-1185">Reference proteome</keyword>
<dbReference type="Proteomes" id="UP000237000">
    <property type="component" value="Unassembled WGS sequence"/>
</dbReference>